<feature type="compositionally biased region" description="Basic and acidic residues" evidence="1">
    <location>
        <begin position="20"/>
        <end position="32"/>
    </location>
</feature>
<dbReference type="PANTHER" id="PTHR32010:SF18">
    <property type="entry name" value="DUF789 FAMILY PROTEIN"/>
    <property type="match status" value="1"/>
</dbReference>
<feature type="region of interest" description="Disordered" evidence="1">
    <location>
        <begin position="274"/>
        <end position="337"/>
    </location>
</feature>
<feature type="region of interest" description="Disordered" evidence="1">
    <location>
        <begin position="761"/>
        <end position="811"/>
    </location>
</feature>
<dbReference type="PANTHER" id="PTHR32010">
    <property type="entry name" value="PHOTOSYSTEM II STABILITY/ASSEMBLY FACTOR HCF136, CHLOROPLASTIC"/>
    <property type="match status" value="1"/>
</dbReference>
<name>A0AAW1RC97_9CHLO</name>
<evidence type="ECO:0000256" key="1">
    <source>
        <dbReference type="SAM" id="MobiDB-lite"/>
    </source>
</evidence>
<accession>A0AAW1RC97</accession>
<feature type="region of interest" description="Disordered" evidence="1">
    <location>
        <begin position="911"/>
        <end position="963"/>
    </location>
</feature>
<feature type="region of interest" description="Disordered" evidence="1">
    <location>
        <begin position="500"/>
        <end position="557"/>
    </location>
</feature>
<feature type="compositionally biased region" description="Polar residues" evidence="1">
    <location>
        <begin position="427"/>
        <end position="444"/>
    </location>
</feature>
<gene>
    <name evidence="2" type="ORF">WJX74_003657</name>
</gene>
<dbReference type="Proteomes" id="UP001438707">
    <property type="component" value="Unassembled WGS sequence"/>
</dbReference>
<organism evidence="2 3">
    <name type="scientific">Apatococcus lobatus</name>
    <dbReference type="NCBI Taxonomy" id="904363"/>
    <lineage>
        <taxon>Eukaryota</taxon>
        <taxon>Viridiplantae</taxon>
        <taxon>Chlorophyta</taxon>
        <taxon>core chlorophytes</taxon>
        <taxon>Trebouxiophyceae</taxon>
        <taxon>Chlorellales</taxon>
        <taxon>Chlorellaceae</taxon>
        <taxon>Apatococcus</taxon>
    </lineage>
</organism>
<feature type="compositionally biased region" description="Polar residues" evidence="1">
    <location>
        <begin position="511"/>
        <end position="522"/>
    </location>
</feature>
<feature type="compositionally biased region" description="Basic and acidic residues" evidence="1">
    <location>
        <begin position="935"/>
        <end position="952"/>
    </location>
</feature>
<feature type="compositionally biased region" description="Low complexity" evidence="1">
    <location>
        <begin position="295"/>
        <end position="312"/>
    </location>
</feature>
<feature type="compositionally biased region" description="Basic residues" evidence="1">
    <location>
        <begin position="573"/>
        <end position="583"/>
    </location>
</feature>
<feature type="compositionally biased region" description="Low complexity" evidence="1">
    <location>
        <begin position="1069"/>
        <end position="1079"/>
    </location>
</feature>
<feature type="compositionally biased region" description="Polar residues" evidence="1">
    <location>
        <begin position="1277"/>
        <end position="1313"/>
    </location>
</feature>
<sequence length="1738" mass="186578">MKLARQASPRSSQATTLDSSAEHQKVKQDLHSKLGIPDNLQRLFFQIPSNPEVEEDDTATQTQELIEDLSRGLQDRQAILFKEGKALGRLVHPKIATNTCSEADFEGKALPGATLLVELHYHLWEPATDRGSPRPLQIPADYQFKQAKYSIKVFGQARGSLFPVPEPYLISGSQTAAAVSFAYQQQQYIRAQQLRWQATDRTSLPPAKISSVTVICGSSPHTFFAAFNTATDPASLTSITLSLRFDLVAACASEHADIASGKDSSVTMGIHRTKQSNAILPPAKSSSMLHKAARPSSKIQQQAQSSSASPAKPKSRKSSKKPQPQSPALNTTSGLKASESEDAALPLLTSQAAEGSVMGDKVLRQQDTNAISNIREEATGIRRGHPQAKSHRGARHQRFEATDSALVLPPLEPPVDRINAAADTGPEQRSSPHLQSSGLPNSVFSRQHAPSTILQEHQDKDISSHLGANDNLTAKRAFTGPAFAAEGRTNEGISYPHDAAADRHQHASKSPDASSTALNQTTKRSEDLMSMAAGPSSKPHPCSQQQHGSSSYVHGRDPEEGLWHLTESDRPFRQRSHQTHSKAKPGAGTSAHSLSNRSVMSLQPAEPNMHAQAIMDLPAPALASQELAAAIPSEMPCNGWSIIHQGKSYELQADAQLKPAWGFTAPSGALHAASMQLPRAPHFGSNAVPMHQPSYAGHQAFLASAQQQSGSQTFLESSGPIQRSTRPCYQQSAPSQDIAPVPVELGIAQLQDWRLDAEMQRPNIASDRQNEKPVPPRSGLRPIQTAPAARETRPSAGPGSPISRHGDLHVPHRRMTIDTGGAARGVASRALQPSYSQQLAHGSTRGFSGPAAHSTRAAHSPKLPAQDLHRQSSVAHSRFESVASSKQKFEIQRAPLQDMTREQQIRRYAASQAEGSILRQKSYQGPVRSDTSLTHTREASTPEQSFPDKRASSPEPPLFRPAMTCANDHDAQLLESQTSPSQPHASASSMTCFNADKVMGVQVGSDSAQSGHATACSLAASTPSSIELPSIMGQLHDPEPCRSSAHLRALLQASLAAYSQGASLASASAAPSAAQPQRDSATELQSTSRPYAGQVEAQIGPHYSSGSSSLGLTHLQQPSEIAIQHVGQAVGPSQQSQRLGLHTTAAALLKPDVMPLPVPEEPRMLSSQQPASLLHAGLHRPNDAMALHRSGQNVNLLHELNGAANHPLPTVVGKADVYELALSSASSEALSEGAPSIVQQVPNAGHHLLAMALGSANGQGMSDVLTMSPNPGLCGSTLTSASNLGRHSNAGHTQHDNFIQDNTTKFQPPSDASSVRDTELPRAADSGDVSDGVKSGGGSWDSFAVADMTAGQPIVADDQLLAGSVGHDFAAQAADTGQHGTDRHEGQNLNCELQPQPIAAQTVSPTPRSLCQMNPASPQSKLAYFKQDVAKEAPDPVAASVEASSVPATDIERFLEQAAPVLQPHTRLRTSDAYEPCLADVWRFFQQPSLYGQEIITQGGKRGPARAYYLPSLSAMQLFLPTEAHDGTSAHRPRHQIYSHEAEWGPGWSSCFRPLAELFEMELPFQRPPLFERIADMASGLLSDGLDGQLLLTTRLKDLHPASWFAVAWYPIYSIPDAPLNGRFLTFHTLQPHPLPCPAAQLPSRLGLPVAGFCWCNLQQENWMAATSKLQDASSRESQDTIEDDADAFELELKLEELQATARCMGQGIGLKHLGPKGFGPIRNLRHPDFDYFQSRQS</sequence>
<feature type="region of interest" description="Disordered" evidence="1">
    <location>
        <begin position="1277"/>
        <end position="1335"/>
    </location>
</feature>
<feature type="compositionally biased region" description="Polar residues" evidence="1">
    <location>
        <begin position="542"/>
        <end position="552"/>
    </location>
</feature>
<feature type="compositionally biased region" description="Polar residues" evidence="1">
    <location>
        <begin position="919"/>
        <end position="934"/>
    </location>
</feature>
<evidence type="ECO:0000313" key="2">
    <source>
        <dbReference type="EMBL" id="KAK9831111.1"/>
    </source>
</evidence>
<feature type="region of interest" description="Disordered" evidence="1">
    <location>
        <begin position="375"/>
        <end position="397"/>
    </location>
</feature>
<feature type="compositionally biased region" description="Polar residues" evidence="1">
    <location>
        <begin position="8"/>
        <end position="19"/>
    </location>
</feature>
<proteinExistence type="predicted"/>
<feature type="region of interest" description="Disordered" evidence="1">
    <location>
        <begin position="1"/>
        <end position="32"/>
    </location>
</feature>
<dbReference type="InterPro" id="IPR008507">
    <property type="entry name" value="DUF789"/>
</dbReference>
<feature type="compositionally biased region" description="Polar residues" evidence="1">
    <location>
        <begin position="831"/>
        <end position="841"/>
    </location>
</feature>
<keyword evidence="3" id="KW-1185">Reference proteome</keyword>
<dbReference type="EMBL" id="JALJOS010000014">
    <property type="protein sequence ID" value="KAK9831111.1"/>
    <property type="molecule type" value="Genomic_DNA"/>
</dbReference>
<feature type="region of interest" description="Disordered" evidence="1">
    <location>
        <begin position="570"/>
        <end position="595"/>
    </location>
</feature>
<evidence type="ECO:0000313" key="3">
    <source>
        <dbReference type="Proteomes" id="UP001438707"/>
    </source>
</evidence>
<feature type="region of interest" description="Disordered" evidence="1">
    <location>
        <begin position="409"/>
        <end position="444"/>
    </location>
</feature>
<feature type="region of interest" description="Disordered" evidence="1">
    <location>
        <begin position="715"/>
        <end position="735"/>
    </location>
</feature>
<feature type="region of interest" description="Disordered" evidence="1">
    <location>
        <begin position="1069"/>
        <end position="1089"/>
    </location>
</feature>
<comment type="caution">
    <text evidence="2">The sequence shown here is derived from an EMBL/GenBank/DDBJ whole genome shotgun (WGS) entry which is preliminary data.</text>
</comment>
<reference evidence="2 3" key="1">
    <citation type="journal article" date="2024" name="Nat. Commun.">
        <title>Phylogenomics reveals the evolutionary origins of lichenization in chlorophyte algae.</title>
        <authorList>
            <person name="Puginier C."/>
            <person name="Libourel C."/>
            <person name="Otte J."/>
            <person name="Skaloud P."/>
            <person name="Haon M."/>
            <person name="Grisel S."/>
            <person name="Petersen M."/>
            <person name="Berrin J.G."/>
            <person name="Delaux P.M."/>
            <person name="Dal Grande F."/>
            <person name="Keller J."/>
        </authorList>
    </citation>
    <scope>NUCLEOTIDE SEQUENCE [LARGE SCALE GENOMIC DNA]</scope>
    <source>
        <strain evidence="2 3">SAG 2145</strain>
    </source>
</reference>
<feature type="compositionally biased region" description="Basic residues" evidence="1">
    <location>
        <begin position="382"/>
        <end position="396"/>
    </location>
</feature>
<protein>
    <submittedName>
        <fullName evidence="2">Uncharacterized protein</fullName>
    </submittedName>
</protein>
<feature type="region of interest" description="Disordered" evidence="1">
    <location>
        <begin position="825"/>
        <end position="864"/>
    </location>
</feature>
<dbReference type="Pfam" id="PF05623">
    <property type="entry name" value="DUF789"/>
    <property type="match status" value="2"/>
</dbReference>